<feature type="region of interest" description="Disordered" evidence="1">
    <location>
        <begin position="45"/>
        <end position="65"/>
    </location>
</feature>
<reference evidence="3" key="1">
    <citation type="submission" date="2019-08" db="EMBL/GenBank/DDBJ databases">
        <title>The genome of the North American firefly Photinus pyralis.</title>
        <authorList>
            <consortium name="Photinus pyralis genome working group"/>
            <person name="Fallon T.R."/>
            <person name="Sander Lower S.E."/>
            <person name="Weng J.-K."/>
        </authorList>
    </citation>
    <scope>NUCLEOTIDE SEQUENCE</scope>
    <source>
        <strain evidence="3">TRF0915ILg1</strain>
        <tissue evidence="3">Whole body</tissue>
    </source>
</reference>
<dbReference type="Pfam" id="PF13843">
    <property type="entry name" value="DDE_Tnp_1_7"/>
    <property type="match status" value="1"/>
</dbReference>
<keyword evidence="4" id="KW-1185">Reference proteome</keyword>
<proteinExistence type="predicted"/>
<dbReference type="PANTHER" id="PTHR47055">
    <property type="entry name" value="DDE_TNP_1_7 DOMAIN-CONTAINING PROTEIN"/>
    <property type="match status" value="1"/>
</dbReference>
<feature type="compositionally biased region" description="Acidic residues" evidence="1">
    <location>
        <begin position="50"/>
        <end position="62"/>
    </location>
</feature>
<feature type="domain" description="PiggyBac transposable element-derived protein" evidence="2">
    <location>
        <begin position="157"/>
        <end position="225"/>
    </location>
</feature>
<dbReference type="InterPro" id="IPR029526">
    <property type="entry name" value="PGBD"/>
</dbReference>
<dbReference type="GO" id="GO:0043565">
    <property type="term" value="F:sequence-specific DNA binding"/>
    <property type="evidence" value="ECO:0007669"/>
    <property type="project" value="TreeGrafter"/>
</dbReference>
<dbReference type="AlphaFoldDB" id="A0A8K0C980"/>
<dbReference type="PANTHER" id="PTHR47055:SF3">
    <property type="entry name" value="PHORBOL-ESTER_DAG-TYPE DOMAIN-CONTAINING PROTEIN"/>
    <property type="match status" value="1"/>
</dbReference>
<comment type="caution">
    <text evidence="3">The sequence shown here is derived from an EMBL/GenBank/DDBJ whole genome shotgun (WGS) entry which is preliminary data.</text>
</comment>
<dbReference type="InterPro" id="IPR052638">
    <property type="entry name" value="PiggyBac_TE-derived"/>
</dbReference>
<gene>
    <name evidence="3" type="ORF">ILUMI_24394</name>
</gene>
<evidence type="ECO:0000256" key="1">
    <source>
        <dbReference type="SAM" id="MobiDB-lite"/>
    </source>
</evidence>
<protein>
    <recommendedName>
        <fullName evidence="2">PiggyBac transposable element-derived protein domain-containing protein</fullName>
    </recommendedName>
</protein>
<accession>A0A8K0C980</accession>
<sequence length="227" mass="26109">MEEILYVIQMYAPVEGTDEETMTEFYTEFLASCSSNDIDVVILPPAPDPLTDEEDVDDDNLDSTELPADIPGTLEVFVRPLYVKSQVGSDAEYDSSDNKTLSSKRIKLISTSKRIKKQLNRKDPNFYIRIGKSAILSIVVGKSCRMQNIIQELKNLTPKDIFEKIVDEDILQHVVDQTLLYALQKDDHTFTLTTSELRNFLGILFLTGYHKLPRERLYWSFDKNIRF</sequence>
<dbReference type="OrthoDB" id="6768381at2759"/>
<name>A0A8K0C980_IGNLU</name>
<dbReference type="Proteomes" id="UP000801492">
    <property type="component" value="Unassembled WGS sequence"/>
</dbReference>
<dbReference type="EMBL" id="VTPC01090699">
    <property type="protein sequence ID" value="KAF2881779.1"/>
    <property type="molecule type" value="Genomic_DNA"/>
</dbReference>
<evidence type="ECO:0000259" key="2">
    <source>
        <dbReference type="Pfam" id="PF13843"/>
    </source>
</evidence>
<organism evidence="3 4">
    <name type="scientific">Ignelater luminosus</name>
    <name type="common">Cucubano</name>
    <name type="synonym">Pyrophorus luminosus</name>
    <dbReference type="NCBI Taxonomy" id="2038154"/>
    <lineage>
        <taxon>Eukaryota</taxon>
        <taxon>Metazoa</taxon>
        <taxon>Ecdysozoa</taxon>
        <taxon>Arthropoda</taxon>
        <taxon>Hexapoda</taxon>
        <taxon>Insecta</taxon>
        <taxon>Pterygota</taxon>
        <taxon>Neoptera</taxon>
        <taxon>Endopterygota</taxon>
        <taxon>Coleoptera</taxon>
        <taxon>Polyphaga</taxon>
        <taxon>Elateriformia</taxon>
        <taxon>Elateroidea</taxon>
        <taxon>Elateridae</taxon>
        <taxon>Agrypninae</taxon>
        <taxon>Pyrophorini</taxon>
        <taxon>Ignelater</taxon>
    </lineage>
</organism>
<evidence type="ECO:0000313" key="3">
    <source>
        <dbReference type="EMBL" id="KAF2881779.1"/>
    </source>
</evidence>
<evidence type="ECO:0000313" key="4">
    <source>
        <dbReference type="Proteomes" id="UP000801492"/>
    </source>
</evidence>